<accession>A0ACC0ADL9</accession>
<evidence type="ECO:0000313" key="2">
    <source>
        <dbReference type="Proteomes" id="UP001060085"/>
    </source>
</evidence>
<comment type="caution">
    <text evidence="1">The sequence shown here is derived from an EMBL/GenBank/DDBJ whole genome shotgun (WGS) entry which is preliminary data.</text>
</comment>
<reference evidence="2" key="1">
    <citation type="journal article" date="2023" name="Nat. Plants">
        <title>Single-cell RNA sequencing provides a high-resolution roadmap for understanding the multicellular compartmentation of specialized metabolism.</title>
        <authorList>
            <person name="Sun S."/>
            <person name="Shen X."/>
            <person name="Li Y."/>
            <person name="Li Y."/>
            <person name="Wang S."/>
            <person name="Li R."/>
            <person name="Zhang H."/>
            <person name="Shen G."/>
            <person name="Guo B."/>
            <person name="Wei J."/>
            <person name="Xu J."/>
            <person name="St-Pierre B."/>
            <person name="Chen S."/>
            <person name="Sun C."/>
        </authorList>
    </citation>
    <scope>NUCLEOTIDE SEQUENCE [LARGE SCALE GENOMIC DNA]</scope>
</reference>
<protein>
    <submittedName>
        <fullName evidence="1">Uncharacterized protein</fullName>
    </submittedName>
</protein>
<organism evidence="1 2">
    <name type="scientific">Catharanthus roseus</name>
    <name type="common">Madagascar periwinkle</name>
    <name type="synonym">Vinca rosea</name>
    <dbReference type="NCBI Taxonomy" id="4058"/>
    <lineage>
        <taxon>Eukaryota</taxon>
        <taxon>Viridiplantae</taxon>
        <taxon>Streptophyta</taxon>
        <taxon>Embryophyta</taxon>
        <taxon>Tracheophyta</taxon>
        <taxon>Spermatophyta</taxon>
        <taxon>Magnoliopsida</taxon>
        <taxon>eudicotyledons</taxon>
        <taxon>Gunneridae</taxon>
        <taxon>Pentapetalae</taxon>
        <taxon>asterids</taxon>
        <taxon>lamiids</taxon>
        <taxon>Gentianales</taxon>
        <taxon>Apocynaceae</taxon>
        <taxon>Rauvolfioideae</taxon>
        <taxon>Vinceae</taxon>
        <taxon>Catharanthinae</taxon>
        <taxon>Catharanthus</taxon>
    </lineage>
</organism>
<name>A0ACC0ADL9_CATRO</name>
<dbReference type="Proteomes" id="UP001060085">
    <property type="component" value="Linkage Group LG06"/>
</dbReference>
<proteinExistence type="predicted"/>
<sequence>MDSNFESACHSIYKEVHCHKLFDDFAILALQKRTYEELSDINLIWRGFMMSTEGQLPTQSHQEGTSDPSRMNLNEILRDVEDLKKGKSSATIEQGVRDNFRGVNSPHHPEYYDNMSTQGYHDMLVHNPYPFHEVRYQGTPQARDGIGGGQGGSGLAKNTIEATMAINKGIGLYINQLKEIWCLNLKHQSTRVGQRKKIHVRWQDNPKTKVKERGRLITNPTGCFKRNGVGHIAINSPIERTLIFNEELNGWIESEKEDFQVDIVDKE</sequence>
<dbReference type="EMBL" id="CM044706">
    <property type="protein sequence ID" value="KAI5658082.1"/>
    <property type="molecule type" value="Genomic_DNA"/>
</dbReference>
<gene>
    <name evidence="1" type="ORF">M9H77_26875</name>
</gene>
<evidence type="ECO:0000313" key="1">
    <source>
        <dbReference type="EMBL" id="KAI5658082.1"/>
    </source>
</evidence>
<keyword evidence="2" id="KW-1185">Reference proteome</keyword>